<evidence type="ECO:0000256" key="7">
    <source>
        <dbReference type="ARBA" id="ARBA00022833"/>
    </source>
</evidence>
<keyword evidence="13" id="KW-0732">Signal</keyword>
<dbReference type="Gene3D" id="2.60.40.1910">
    <property type="match status" value="1"/>
</dbReference>
<comment type="similarity">
    <text evidence="2 12">Belongs to the peptidase M1 family.</text>
</comment>
<comment type="cofactor">
    <cofactor evidence="10 12">
        <name>Zn(2+)</name>
        <dbReference type="ChEBI" id="CHEBI:29105"/>
    </cofactor>
    <text evidence="10 12">Binds 1 zinc ion per subunit.</text>
</comment>
<dbReference type="PRINTS" id="PR00756">
    <property type="entry name" value="ALADIPTASE"/>
</dbReference>
<dbReference type="GO" id="GO:0016020">
    <property type="term" value="C:membrane"/>
    <property type="evidence" value="ECO:0007669"/>
    <property type="project" value="TreeGrafter"/>
</dbReference>
<dbReference type="FunFam" id="1.10.390.10:FF:000013">
    <property type="entry name" value="Aminopeptidase N"/>
    <property type="match status" value="1"/>
</dbReference>
<evidence type="ECO:0000259" key="14">
    <source>
        <dbReference type="Pfam" id="PF01433"/>
    </source>
</evidence>
<dbReference type="InterPro" id="IPR027268">
    <property type="entry name" value="Peptidase_M4/M1_CTD_sf"/>
</dbReference>
<dbReference type="Gene3D" id="1.25.50.20">
    <property type="match status" value="1"/>
</dbReference>
<evidence type="ECO:0000256" key="13">
    <source>
        <dbReference type="SAM" id="SignalP"/>
    </source>
</evidence>
<evidence type="ECO:0000256" key="5">
    <source>
        <dbReference type="ARBA" id="ARBA00022723"/>
    </source>
</evidence>
<proteinExistence type="inferred from homology"/>
<keyword evidence="7 10" id="KW-0862">Zinc</keyword>
<gene>
    <name evidence="17" type="ORF">N0B51_01645</name>
</gene>
<dbReference type="InterPro" id="IPR014782">
    <property type="entry name" value="Peptidase_M1_dom"/>
</dbReference>
<evidence type="ECO:0000256" key="11">
    <source>
        <dbReference type="PIRSR" id="PIRSR634016-4"/>
    </source>
</evidence>
<keyword evidence="6 12" id="KW-0378">Hydrolase</keyword>
<protein>
    <recommendedName>
        <fullName evidence="12">Aminopeptidase</fullName>
        <ecNumber evidence="12">3.4.11.-</ecNumber>
    </recommendedName>
</protein>
<dbReference type="PANTHER" id="PTHR11533:SF174">
    <property type="entry name" value="PUROMYCIN-SENSITIVE AMINOPEPTIDASE-RELATED"/>
    <property type="match status" value="1"/>
</dbReference>
<dbReference type="RefSeq" id="WP_259960443.1">
    <property type="nucleotide sequence ID" value="NZ_JAOAMV010000001.1"/>
</dbReference>
<evidence type="ECO:0000256" key="10">
    <source>
        <dbReference type="PIRSR" id="PIRSR634016-3"/>
    </source>
</evidence>
<sequence length="888" mass="94875">MRLAFTVALLASTVFAAVPALGQEQPAESQAVALADVPRGLLSDAAIPTAYRIDTSFDPARDGFSGRTEIDVELAAPSRFIDLHGRNLDMLSVVARPAGGGADRWTGTWHQIDDSGVARIGFPEDLPAGRLTLEFAYTGRYQNNASGLFHVKVGDEWYGWSQFQSTDARAAFPSFDQPSFKVPFTVTIRTPAGQVAVSNAPEVSSTLEDGWQVHRFAPTLPLPTYLVAMMAGPFVTAESVVPPTPERAQPLPLRIVTTRPNAGTMHFALENSKPIVALLENYFGQAFPYPKLDQITSPVMPGAMENAGADLYADGILILDEDAAVSRKKLFGMVVAHELAHQWFGDLVTPRWWDDIWLNESFANWMGYEIGGRWRPDLKIGEGALAEGFEAMSTDELAAGRPIHQPIATNDQVDSAFDTITYGKGGHVVAMVAGFVGPDAFRQGVRAYMGAHRYGTATSEDFFAAMASAAKDDRLTQAMQSFTDQQGVPLITVSGGDGSYSIRQSRYAPLGAEPTDTRWGVPVCMRRSEERACTLLADAAGAFALAGSGPLMPNAGGTGYYRFELPGAEWDALIAQADTLEAAEALALEDSLDASFRAGRASPSKLIALAERLAANPDSYAAGAATDSLARLYRAGFLDDAAEAAYLKWAAGLVRKDYEALGFDPKAGAYAGADPEETQRRQRAVAGVAMARDPALEKTLVAAVGAYLGGETAALDPAFFGTAMKAYLAKTGIAGARTLASAALASEDPVFRPAALSAIGRSGDPEVARWILAGIEDGRLRVSEQLSLRLAVVLTGKTRDLGYDWMRGNLAALIDGKSGIFNLRGIPMVLRDYCSVSKANEIAELFRGNLAGTPAALELERTIEQVRNCGTLKAARAQEVNAALRALQ</sequence>
<keyword evidence="8 12" id="KW-0482">Metalloprotease</keyword>
<accession>A0A9X2VYW2</accession>
<dbReference type="Pfam" id="PF17900">
    <property type="entry name" value="Peptidase_M1_N"/>
    <property type="match status" value="1"/>
</dbReference>
<dbReference type="SUPFAM" id="SSF55486">
    <property type="entry name" value="Metalloproteases ('zincins'), catalytic domain"/>
    <property type="match status" value="1"/>
</dbReference>
<dbReference type="Gene3D" id="1.10.390.10">
    <property type="entry name" value="Neutral Protease Domain 2"/>
    <property type="match status" value="1"/>
</dbReference>
<feature type="binding site" evidence="10">
    <location>
        <position position="337"/>
    </location>
    <ligand>
        <name>Zn(2+)</name>
        <dbReference type="ChEBI" id="CHEBI:29105"/>
        <note>catalytic</note>
    </ligand>
</feature>
<dbReference type="InterPro" id="IPR001930">
    <property type="entry name" value="Peptidase_M1"/>
</dbReference>
<dbReference type="Pfam" id="PF01433">
    <property type="entry name" value="Peptidase_M1"/>
    <property type="match status" value="1"/>
</dbReference>
<evidence type="ECO:0000259" key="15">
    <source>
        <dbReference type="Pfam" id="PF11838"/>
    </source>
</evidence>
<keyword evidence="3 12" id="KW-0031">Aminopeptidase</keyword>
<dbReference type="InterPro" id="IPR050344">
    <property type="entry name" value="Peptidase_M1_aminopeptidases"/>
</dbReference>
<evidence type="ECO:0000259" key="16">
    <source>
        <dbReference type="Pfam" id="PF17900"/>
    </source>
</evidence>
<dbReference type="SUPFAM" id="SSF63737">
    <property type="entry name" value="Leukotriene A4 hydrolase N-terminal domain"/>
    <property type="match status" value="1"/>
</dbReference>
<dbReference type="InterPro" id="IPR045357">
    <property type="entry name" value="Aminopeptidase_N-like_N"/>
</dbReference>
<dbReference type="GO" id="GO:0043171">
    <property type="term" value="P:peptide catabolic process"/>
    <property type="evidence" value="ECO:0007669"/>
    <property type="project" value="TreeGrafter"/>
</dbReference>
<evidence type="ECO:0000313" key="17">
    <source>
        <dbReference type="EMBL" id="MCT2557676.1"/>
    </source>
</evidence>
<dbReference type="AlphaFoldDB" id="A0A9X2VYW2"/>
<dbReference type="GO" id="GO:0070006">
    <property type="term" value="F:metalloaminopeptidase activity"/>
    <property type="evidence" value="ECO:0007669"/>
    <property type="project" value="TreeGrafter"/>
</dbReference>
<evidence type="ECO:0000256" key="6">
    <source>
        <dbReference type="ARBA" id="ARBA00022801"/>
    </source>
</evidence>
<evidence type="ECO:0000256" key="8">
    <source>
        <dbReference type="ARBA" id="ARBA00023049"/>
    </source>
</evidence>
<evidence type="ECO:0000256" key="9">
    <source>
        <dbReference type="PIRSR" id="PIRSR634016-1"/>
    </source>
</evidence>
<feature type="domain" description="Peptidase M1 membrane alanine aminopeptidase" evidence="14">
    <location>
        <begin position="267"/>
        <end position="481"/>
    </location>
</feature>
<dbReference type="EMBL" id="JAOAMV010000001">
    <property type="protein sequence ID" value="MCT2557676.1"/>
    <property type="molecule type" value="Genomic_DNA"/>
</dbReference>
<comment type="catalytic activity">
    <reaction evidence="1">
        <text>Release of an N-terminal amino acid, Xaa-|-Yaa- from a peptide, amide or arylamide. Xaa is preferably Ala, but may be most amino acids including Pro (slow action). When a terminal hydrophobic residue is followed by a prolyl residue, the two may be released as an intact Xaa-Pro dipeptide.</text>
        <dbReference type="EC" id="3.4.11.2"/>
    </reaction>
</comment>
<feature type="site" description="Transition state stabilizer" evidence="11">
    <location>
        <position position="422"/>
    </location>
</feature>
<name>A0A9X2VYW2_9SPHN</name>
<dbReference type="Gene3D" id="2.60.40.1730">
    <property type="entry name" value="tricorn interacting facor f3 domain"/>
    <property type="match status" value="1"/>
</dbReference>
<feature type="active site" description="Proton acceptor" evidence="9">
    <location>
        <position position="338"/>
    </location>
</feature>
<dbReference type="GO" id="GO:0006508">
    <property type="term" value="P:proteolysis"/>
    <property type="evidence" value="ECO:0007669"/>
    <property type="project" value="UniProtKB-KW"/>
</dbReference>
<feature type="signal peptide" evidence="13">
    <location>
        <begin position="1"/>
        <end position="16"/>
    </location>
</feature>
<evidence type="ECO:0000256" key="1">
    <source>
        <dbReference type="ARBA" id="ARBA00000098"/>
    </source>
</evidence>
<feature type="domain" description="Aminopeptidase N-like N-terminal" evidence="16">
    <location>
        <begin position="48"/>
        <end position="226"/>
    </location>
</feature>
<evidence type="ECO:0000313" key="18">
    <source>
        <dbReference type="Proteomes" id="UP001142648"/>
    </source>
</evidence>
<keyword evidence="4 12" id="KW-0645">Protease</keyword>
<keyword evidence="5 10" id="KW-0479">Metal-binding</keyword>
<dbReference type="Proteomes" id="UP001142648">
    <property type="component" value="Unassembled WGS sequence"/>
</dbReference>
<dbReference type="GO" id="GO:0008270">
    <property type="term" value="F:zinc ion binding"/>
    <property type="evidence" value="ECO:0007669"/>
    <property type="project" value="UniProtKB-UniRule"/>
</dbReference>
<dbReference type="CDD" id="cd09601">
    <property type="entry name" value="M1_APN-Q_like"/>
    <property type="match status" value="1"/>
</dbReference>
<dbReference type="InterPro" id="IPR024571">
    <property type="entry name" value="ERAP1-like_C_dom"/>
</dbReference>
<dbReference type="InterPro" id="IPR034016">
    <property type="entry name" value="M1_APN-typ"/>
</dbReference>
<dbReference type="InterPro" id="IPR042097">
    <property type="entry name" value="Aminopeptidase_N-like_N_sf"/>
</dbReference>
<dbReference type="GO" id="GO:0005615">
    <property type="term" value="C:extracellular space"/>
    <property type="evidence" value="ECO:0007669"/>
    <property type="project" value="TreeGrafter"/>
</dbReference>
<feature type="binding site" evidence="10">
    <location>
        <position position="360"/>
    </location>
    <ligand>
        <name>Zn(2+)</name>
        <dbReference type="ChEBI" id="CHEBI:29105"/>
        <note>catalytic</note>
    </ligand>
</feature>
<evidence type="ECO:0000256" key="3">
    <source>
        <dbReference type="ARBA" id="ARBA00022438"/>
    </source>
</evidence>
<organism evidence="17 18">
    <name type="scientific">Tsuneonella litorea</name>
    <dbReference type="NCBI Taxonomy" id="2976475"/>
    <lineage>
        <taxon>Bacteria</taxon>
        <taxon>Pseudomonadati</taxon>
        <taxon>Pseudomonadota</taxon>
        <taxon>Alphaproteobacteria</taxon>
        <taxon>Sphingomonadales</taxon>
        <taxon>Erythrobacteraceae</taxon>
        <taxon>Tsuneonella</taxon>
    </lineage>
</organism>
<reference evidence="17" key="1">
    <citation type="submission" date="2022-09" db="EMBL/GenBank/DDBJ databases">
        <title>The genome sequence of Tsuneonella sp. YG55.</title>
        <authorList>
            <person name="Liu Y."/>
        </authorList>
    </citation>
    <scope>NUCLEOTIDE SEQUENCE</scope>
    <source>
        <strain evidence="17">YG55</strain>
    </source>
</reference>
<feature type="domain" description="ERAP1-like C-terminal" evidence="15">
    <location>
        <begin position="552"/>
        <end position="867"/>
    </location>
</feature>
<comment type="caution">
    <text evidence="17">The sequence shown here is derived from an EMBL/GenBank/DDBJ whole genome shotgun (WGS) entry which is preliminary data.</text>
</comment>
<evidence type="ECO:0000256" key="12">
    <source>
        <dbReference type="RuleBase" id="RU364040"/>
    </source>
</evidence>
<dbReference type="Pfam" id="PF11838">
    <property type="entry name" value="ERAP1_C"/>
    <property type="match status" value="1"/>
</dbReference>
<feature type="binding site" evidence="10">
    <location>
        <position position="341"/>
    </location>
    <ligand>
        <name>Zn(2+)</name>
        <dbReference type="ChEBI" id="CHEBI:29105"/>
        <note>catalytic</note>
    </ligand>
</feature>
<dbReference type="EC" id="3.4.11.-" evidence="12"/>
<dbReference type="PANTHER" id="PTHR11533">
    <property type="entry name" value="PROTEASE M1 ZINC METALLOPROTEASE"/>
    <property type="match status" value="1"/>
</dbReference>
<feature type="chain" id="PRO_5040831263" description="Aminopeptidase" evidence="13">
    <location>
        <begin position="17"/>
        <end position="888"/>
    </location>
</feature>
<evidence type="ECO:0000256" key="4">
    <source>
        <dbReference type="ARBA" id="ARBA00022670"/>
    </source>
</evidence>
<dbReference type="GO" id="GO:0042277">
    <property type="term" value="F:peptide binding"/>
    <property type="evidence" value="ECO:0007669"/>
    <property type="project" value="TreeGrafter"/>
</dbReference>
<evidence type="ECO:0000256" key="2">
    <source>
        <dbReference type="ARBA" id="ARBA00010136"/>
    </source>
</evidence>
<dbReference type="GO" id="GO:0016285">
    <property type="term" value="F:alanyl aminopeptidase activity"/>
    <property type="evidence" value="ECO:0007669"/>
    <property type="project" value="UniProtKB-EC"/>
</dbReference>
<keyword evidence="18" id="KW-1185">Reference proteome</keyword>
<dbReference type="GO" id="GO:0005737">
    <property type="term" value="C:cytoplasm"/>
    <property type="evidence" value="ECO:0007669"/>
    <property type="project" value="TreeGrafter"/>
</dbReference>